<dbReference type="OrthoDB" id="4062523at2759"/>
<evidence type="ECO:0000256" key="1">
    <source>
        <dbReference type="SAM" id="MobiDB-lite"/>
    </source>
</evidence>
<organism evidence="3 4">
    <name type="scientific">Maudiozyma barnettii</name>
    <dbReference type="NCBI Taxonomy" id="61262"/>
    <lineage>
        <taxon>Eukaryota</taxon>
        <taxon>Fungi</taxon>
        <taxon>Dikarya</taxon>
        <taxon>Ascomycota</taxon>
        <taxon>Saccharomycotina</taxon>
        <taxon>Saccharomycetes</taxon>
        <taxon>Saccharomycetales</taxon>
        <taxon>Saccharomycetaceae</taxon>
        <taxon>Maudiozyma</taxon>
    </lineage>
</organism>
<dbReference type="GO" id="GO:0005886">
    <property type="term" value="C:plasma membrane"/>
    <property type="evidence" value="ECO:0007669"/>
    <property type="project" value="TreeGrafter"/>
</dbReference>
<accession>A0A8H2VJK5</accession>
<dbReference type="PANTHER" id="PTHR28019">
    <property type="entry name" value="CELL MEMBRANE PROTEIN YLR413W-RELATED"/>
    <property type="match status" value="1"/>
</dbReference>
<dbReference type="GO" id="GO:0031505">
    <property type="term" value="P:fungal-type cell wall organization"/>
    <property type="evidence" value="ECO:0007669"/>
    <property type="project" value="TreeGrafter"/>
</dbReference>
<reference evidence="3 4" key="1">
    <citation type="submission" date="2020-05" db="EMBL/GenBank/DDBJ databases">
        <authorList>
            <person name="Casaregola S."/>
            <person name="Devillers H."/>
            <person name="Grondin C."/>
        </authorList>
    </citation>
    <scope>NUCLEOTIDE SEQUENCE [LARGE SCALE GENOMIC DNA]</scope>
    <source>
        <strain evidence="3 4">CLIB 1767</strain>
    </source>
</reference>
<comment type="caution">
    <text evidence="3">The sequence shown here is derived from an EMBL/GenBank/DDBJ whole genome shotgun (WGS) entry which is preliminary data.</text>
</comment>
<feature type="region of interest" description="Disordered" evidence="1">
    <location>
        <begin position="404"/>
        <end position="425"/>
    </location>
</feature>
<dbReference type="RefSeq" id="XP_041408359.1">
    <property type="nucleotide sequence ID" value="XM_041552425.1"/>
</dbReference>
<feature type="transmembrane region" description="Helical" evidence="2">
    <location>
        <begin position="216"/>
        <end position="240"/>
    </location>
</feature>
<dbReference type="InterPro" id="IPR009571">
    <property type="entry name" value="SUR7/Rim9-like_fungi"/>
</dbReference>
<dbReference type="Pfam" id="PF06687">
    <property type="entry name" value="SUR7"/>
    <property type="match status" value="1"/>
</dbReference>
<sequence>MLLDGQYGLLQPYKNLTVFERWIFWVRILSMMCCIAFSVTLVLGPLTIPDRLYMSRLNSYSHDITEGIFQALSDAMESGASSTINNGVGLTTSELYILTAYSSAQVSNVPQYITISLYGTCSTYYTTADDDNDDWYVYENTKTKGTTSYSQQNSTAIRQCLWEGFDYVLDYREILTSLGLDIVLSYAYGQTDGSGSSVGTAYEGYIQVMKLNKRQYLTLFMVVIFFQIIAFVLTFWYYLIKGRYINTAREKTLLHVITFLSFCVFVMGLVSLMDLVWLNYSFQKKIRGELMSFGFEYKLGEAFFTCLWMVVFFISVSCMAWSGLEWCVSDSTVVDDTFLSENGAGAAMMDNTNSRALLDEASQSELEENRMDGCDTDGYEDEKEADFLRSCNLKEAFQNSRRFGKRVSHSQNNNHTGYESDGDDEDLSDFDELHDFNTYSGRYHAGYDSTQYPDGYSGDVDLDEVYEMQSITLRSSTDSDALRQQTIVPSSTMMF</sequence>
<evidence type="ECO:0000256" key="2">
    <source>
        <dbReference type="SAM" id="Phobius"/>
    </source>
</evidence>
<dbReference type="PANTHER" id="PTHR28019:SF6">
    <property type="entry name" value="PROTEIN ECM7"/>
    <property type="match status" value="1"/>
</dbReference>
<keyword evidence="2" id="KW-0812">Transmembrane</keyword>
<dbReference type="InterPro" id="IPR052413">
    <property type="entry name" value="SUR7_domain"/>
</dbReference>
<keyword evidence="2" id="KW-1133">Transmembrane helix</keyword>
<name>A0A8H2VJK5_9SACH</name>
<keyword evidence="2" id="KW-0472">Membrane</keyword>
<evidence type="ECO:0000313" key="3">
    <source>
        <dbReference type="EMBL" id="CAB4256515.1"/>
    </source>
</evidence>
<evidence type="ECO:0000313" key="4">
    <source>
        <dbReference type="Proteomes" id="UP000644660"/>
    </source>
</evidence>
<feature type="transmembrane region" description="Helical" evidence="2">
    <location>
        <begin position="299"/>
        <end position="324"/>
    </location>
</feature>
<feature type="transmembrane region" description="Helical" evidence="2">
    <location>
        <begin position="252"/>
        <end position="278"/>
    </location>
</feature>
<feature type="transmembrane region" description="Helical" evidence="2">
    <location>
        <begin position="22"/>
        <end position="46"/>
    </location>
</feature>
<dbReference type="GO" id="GO:0051285">
    <property type="term" value="C:cell cortex of cell tip"/>
    <property type="evidence" value="ECO:0007669"/>
    <property type="project" value="TreeGrafter"/>
</dbReference>
<keyword evidence="4" id="KW-1185">Reference proteome</keyword>
<dbReference type="GeneID" id="64859595"/>
<proteinExistence type="predicted"/>
<dbReference type="EMBL" id="CAEFZW010000010">
    <property type="protein sequence ID" value="CAB4256515.1"/>
    <property type="molecule type" value="Genomic_DNA"/>
</dbReference>
<gene>
    <name evidence="3" type="ORF">KABA2_10S00880</name>
</gene>
<dbReference type="Proteomes" id="UP000644660">
    <property type="component" value="Unassembled WGS sequence"/>
</dbReference>
<protein>
    <submittedName>
        <fullName evidence="3">Similar to Saccharomyces cerevisiae YLR443W ECM7 Non-essential putative integral membrane protein with a role in calcium uptake</fullName>
    </submittedName>
</protein>
<dbReference type="AlphaFoldDB" id="A0A8H2VJK5"/>